<organism evidence="2 3">
    <name type="scientific">Salinisphaera japonica YTM-1</name>
    <dbReference type="NCBI Taxonomy" id="1209778"/>
    <lineage>
        <taxon>Bacteria</taxon>
        <taxon>Pseudomonadati</taxon>
        <taxon>Pseudomonadota</taxon>
        <taxon>Gammaproteobacteria</taxon>
        <taxon>Salinisphaerales</taxon>
        <taxon>Salinisphaeraceae</taxon>
        <taxon>Salinisphaera</taxon>
    </lineage>
</organism>
<dbReference type="GO" id="GO:0110154">
    <property type="term" value="P:RNA decapping"/>
    <property type="evidence" value="ECO:0007669"/>
    <property type="project" value="TreeGrafter"/>
</dbReference>
<protein>
    <submittedName>
        <fullName evidence="2">Metallophosphoesterase</fullName>
    </submittedName>
</protein>
<name>A0A423PW21_9GAMM</name>
<dbReference type="GO" id="GO:0016791">
    <property type="term" value="F:phosphatase activity"/>
    <property type="evidence" value="ECO:0007669"/>
    <property type="project" value="TreeGrafter"/>
</dbReference>
<dbReference type="InterPro" id="IPR050126">
    <property type="entry name" value="Ap4A_hydrolase"/>
</dbReference>
<keyword evidence="3" id="KW-1185">Reference proteome</keyword>
<dbReference type="AlphaFoldDB" id="A0A423PW21"/>
<evidence type="ECO:0000313" key="2">
    <source>
        <dbReference type="EMBL" id="ROO29808.1"/>
    </source>
</evidence>
<gene>
    <name evidence="2" type="ORF">SAJA_05975</name>
</gene>
<dbReference type="InterPro" id="IPR004843">
    <property type="entry name" value="Calcineurin-like_PHP"/>
</dbReference>
<dbReference type="Proteomes" id="UP000285310">
    <property type="component" value="Unassembled WGS sequence"/>
</dbReference>
<sequence>MTDDDTVQHHGCNHDGRDFIVGDIHGYLRQLEGLLAHVGFDRSRDRLFSVGDLIDRGPDSAAALQLVDAPWCFAVRGNHEQMMLDAHAANAPANAEALWLSNGGAWSRQLDTQALTAHRQRAASLPLAMTITIETGARVGLVHADIGMADWADFVTRLGEAPIKDTALWSRHTLSALGRPGARRNTSLARVTGIDVIFHGHTPLAAPLAVANRRWLDTGVFTADGALTLAELLPDGRLWSIDRSGQVRETAWTAG</sequence>
<dbReference type="EMBL" id="AYKG01000013">
    <property type="protein sequence ID" value="ROO29808.1"/>
    <property type="molecule type" value="Genomic_DNA"/>
</dbReference>
<comment type="caution">
    <text evidence="2">The sequence shown here is derived from an EMBL/GenBank/DDBJ whole genome shotgun (WGS) entry which is preliminary data.</text>
</comment>
<dbReference type="InterPro" id="IPR029052">
    <property type="entry name" value="Metallo-depent_PP-like"/>
</dbReference>
<dbReference type="RefSeq" id="WP_184999764.1">
    <property type="nucleotide sequence ID" value="NZ_AYKG01000013.1"/>
</dbReference>
<reference evidence="2 3" key="1">
    <citation type="submission" date="2013-10" db="EMBL/GenBank/DDBJ databases">
        <title>Salinisphaera japonica YTM-1 Genome Sequencing.</title>
        <authorList>
            <person name="Lai Q."/>
            <person name="Li C."/>
            <person name="Shao Z."/>
        </authorList>
    </citation>
    <scope>NUCLEOTIDE SEQUENCE [LARGE SCALE GENOMIC DNA]</scope>
    <source>
        <strain evidence="2 3">YTM-1</strain>
    </source>
</reference>
<dbReference type="InterPro" id="IPR006186">
    <property type="entry name" value="Ser/Thr-sp_prot-phosphatase"/>
</dbReference>
<proteinExistence type="predicted"/>
<dbReference type="Gene3D" id="3.60.21.10">
    <property type="match status" value="1"/>
</dbReference>
<dbReference type="Pfam" id="PF00149">
    <property type="entry name" value="Metallophos"/>
    <property type="match status" value="1"/>
</dbReference>
<feature type="domain" description="Serine/threonine specific protein phosphatases" evidence="1">
    <location>
        <begin position="75"/>
        <end position="80"/>
    </location>
</feature>
<evidence type="ECO:0000313" key="3">
    <source>
        <dbReference type="Proteomes" id="UP000285310"/>
    </source>
</evidence>
<evidence type="ECO:0000259" key="1">
    <source>
        <dbReference type="PROSITE" id="PS00125"/>
    </source>
</evidence>
<dbReference type="InParanoid" id="A0A423PW21"/>
<dbReference type="GO" id="GO:0008803">
    <property type="term" value="F:bis(5'-nucleosyl)-tetraphosphatase (symmetrical) activity"/>
    <property type="evidence" value="ECO:0007669"/>
    <property type="project" value="TreeGrafter"/>
</dbReference>
<dbReference type="FunCoup" id="A0A423PW21">
    <property type="interactions" value="87"/>
</dbReference>
<accession>A0A423PW21</accession>
<dbReference type="PANTHER" id="PTHR42850">
    <property type="entry name" value="METALLOPHOSPHOESTERASE"/>
    <property type="match status" value="1"/>
</dbReference>
<dbReference type="PANTHER" id="PTHR42850:SF4">
    <property type="entry name" value="ZINC-DEPENDENT ENDOPOLYPHOSPHATASE"/>
    <property type="match status" value="1"/>
</dbReference>
<dbReference type="SUPFAM" id="SSF56300">
    <property type="entry name" value="Metallo-dependent phosphatases"/>
    <property type="match status" value="1"/>
</dbReference>
<dbReference type="GO" id="GO:0005737">
    <property type="term" value="C:cytoplasm"/>
    <property type="evidence" value="ECO:0007669"/>
    <property type="project" value="TreeGrafter"/>
</dbReference>
<dbReference type="PROSITE" id="PS00125">
    <property type="entry name" value="SER_THR_PHOSPHATASE"/>
    <property type="match status" value="1"/>
</dbReference>